<dbReference type="AlphaFoldDB" id="A0A517WJH3"/>
<feature type="signal peptide" evidence="2">
    <location>
        <begin position="1"/>
        <end position="21"/>
    </location>
</feature>
<evidence type="ECO:0000313" key="3">
    <source>
        <dbReference type="EMBL" id="QDU05407.1"/>
    </source>
</evidence>
<protein>
    <submittedName>
        <fullName evidence="3">Uncharacterized protein</fullName>
    </submittedName>
</protein>
<keyword evidence="1" id="KW-0812">Transmembrane</keyword>
<gene>
    <name evidence="3" type="ORF">V6x_51440</name>
</gene>
<keyword evidence="1" id="KW-0472">Membrane</keyword>
<keyword evidence="2" id="KW-0732">Signal</keyword>
<proteinExistence type="predicted"/>
<dbReference type="RefSeq" id="WP_145043689.1">
    <property type="nucleotide sequence ID" value="NZ_CP036347.1"/>
</dbReference>
<reference evidence="3 4" key="1">
    <citation type="submission" date="2019-02" db="EMBL/GenBank/DDBJ databases">
        <title>Deep-cultivation of Planctomycetes and their phenomic and genomic characterization uncovers novel biology.</title>
        <authorList>
            <person name="Wiegand S."/>
            <person name="Jogler M."/>
            <person name="Boedeker C."/>
            <person name="Pinto D."/>
            <person name="Vollmers J."/>
            <person name="Rivas-Marin E."/>
            <person name="Kohn T."/>
            <person name="Peeters S.H."/>
            <person name="Heuer A."/>
            <person name="Rast P."/>
            <person name="Oberbeckmann S."/>
            <person name="Bunk B."/>
            <person name="Jeske O."/>
            <person name="Meyerdierks A."/>
            <person name="Storesund J.E."/>
            <person name="Kallscheuer N."/>
            <person name="Luecker S."/>
            <person name="Lage O.M."/>
            <person name="Pohl T."/>
            <person name="Merkel B.J."/>
            <person name="Hornburger P."/>
            <person name="Mueller R.-W."/>
            <person name="Bruemmer F."/>
            <person name="Labrenz M."/>
            <person name="Spormann A.M."/>
            <person name="Op den Camp H."/>
            <person name="Overmann J."/>
            <person name="Amann R."/>
            <person name="Jetten M.S.M."/>
            <person name="Mascher T."/>
            <person name="Medema M.H."/>
            <person name="Devos D.P."/>
            <person name="Kaster A.-K."/>
            <person name="Ovreas L."/>
            <person name="Rohde M."/>
            <person name="Galperin M.Y."/>
            <person name="Jogler C."/>
        </authorList>
    </citation>
    <scope>NUCLEOTIDE SEQUENCE [LARGE SCALE GENOMIC DNA]</scope>
    <source>
        <strain evidence="3 4">V6</strain>
    </source>
</reference>
<name>A0A517WJH3_9PLAN</name>
<accession>A0A517WJH3</accession>
<organism evidence="3 4">
    <name type="scientific">Gimesia chilikensis</name>
    <dbReference type="NCBI Taxonomy" id="2605989"/>
    <lineage>
        <taxon>Bacteria</taxon>
        <taxon>Pseudomonadati</taxon>
        <taxon>Planctomycetota</taxon>
        <taxon>Planctomycetia</taxon>
        <taxon>Planctomycetales</taxon>
        <taxon>Planctomycetaceae</taxon>
        <taxon>Gimesia</taxon>
    </lineage>
</organism>
<feature type="chain" id="PRO_5022130969" evidence="2">
    <location>
        <begin position="22"/>
        <end position="335"/>
    </location>
</feature>
<feature type="transmembrane region" description="Helical" evidence="1">
    <location>
        <begin position="303"/>
        <end position="322"/>
    </location>
</feature>
<sequence precursor="true">MYKKIIVSLLMILLCSSKSDAEIAEGKILLQGVENFRNLLPPVSLSCHYTLEGPTQKYIDSDLIIDYEDRRYRFTILNDEGDACCIFDGEKLISFDGKNSCVITSPTKPASILGFDPRIIGITPVYNASMNFEDQIAYQDAKSFESIKEENLDQINTPMIKLVDRFDQEVSFWVQPTKDFRVLKHQVVIFDDEQAVLRYETLCEFSESSPISWIPSKVVTTQFDSNGNTNLKSTVLIKQIDVKDSFPRDIWTLKGLSLPVNQPVADIRIKKRIGYWDGKRLSKTLVNKFQSPISKDSQKRNNYVFYLIAINIVVLTLIIIAFRINSKKHSSVDAE</sequence>
<evidence type="ECO:0000256" key="1">
    <source>
        <dbReference type="SAM" id="Phobius"/>
    </source>
</evidence>
<evidence type="ECO:0000256" key="2">
    <source>
        <dbReference type="SAM" id="SignalP"/>
    </source>
</evidence>
<dbReference type="EMBL" id="CP036347">
    <property type="protein sequence ID" value="QDU05407.1"/>
    <property type="molecule type" value="Genomic_DNA"/>
</dbReference>
<keyword evidence="1" id="KW-1133">Transmembrane helix</keyword>
<dbReference type="Proteomes" id="UP000320722">
    <property type="component" value="Chromosome"/>
</dbReference>
<evidence type="ECO:0000313" key="4">
    <source>
        <dbReference type="Proteomes" id="UP000320722"/>
    </source>
</evidence>